<comment type="catalytic activity">
    <reaction evidence="2">
        <text>D-mannitol 1-phosphate + NAD(+) = beta-D-fructose 6-phosphate + NADH + H(+)</text>
        <dbReference type="Rhea" id="RHEA:19661"/>
        <dbReference type="ChEBI" id="CHEBI:15378"/>
        <dbReference type="ChEBI" id="CHEBI:57540"/>
        <dbReference type="ChEBI" id="CHEBI:57634"/>
        <dbReference type="ChEBI" id="CHEBI:57945"/>
        <dbReference type="ChEBI" id="CHEBI:61381"/>
        <dbReference type="EC" id="1.1.1.17"/>
    </reaction>
</comment>
<organism evidence="5 6">
    <name type="scientific">Agathobaculum butyriciproducens</name>
    <dbReference type="NCBI Taxonomy" id="1628085"/>
    <lineage>
        <taxon>Bacteria</taxon>
        <taxon>Bacillati</taxon>
        <taxon>Bacillota</taxon>
        <taxon>Clostridia</taxon>
        <taxon>Eubacteriales</taxon>
        <taxon>Butyricicoccaceae</taxon>
        <taxon>Agathobaculum</taxon>
    </lineage>
</organism>
<dbReference type="AlphaFoldDB" id="A0AAW4W615"/>
<protein>
    <submittedName>
        <fullName evidence="5">Mannitol dehydrogenase family protein</fullName>
    </submittedName>
</protein>
<dbReference type="InterPro" id="IPR050988">
    <property type="entry name" value="Mannitol_DH/Oxidoreductase"/>
</dbReference>
<evidence type="ECO:0000313" key="5">
    <source>
        <dbReference type="EMBL" id="MCC2176550.1"/>
    </source>
</evidence>
<reference evidence="5 6" key="1">
    <citation type="submission" date="2021-10" db="EMBL/GenBank/DDBJ databases">
        <title>Anaerobic single-cell dispensing facilitates the cultivation of human gut bacteria.</title>
        <authorList>
            <person name="Afrizal A."/>
        </authorList>
    </citation>
    <scope>NUCLEOTIDE SEQUENCE [LARGE SCALE GENOMIC DNA]</scope>
    <source>
        <strain evidence="5 6">CLA-AA-H270</strain>
    </source>
</reference>
<dbReference type="RefSeq" id="WP_188885524.1">
    <property type="nucleotide sequence ID" value="NZ_JAJEPX010000011.1"/>
</dbReference>
<gene>
    <name evidence="5" type="ORF">LKD22_05340</name>
</gene>
<feature type="domain" description="Mannitol dehydrogenase C-terminal" evidence="4">
    <location>
        <begin position="315"/>
        <end position="466"/>
    </location>
</feature>
<dbReference type="InterPro" id="IPR013328">
    <property type="entry name" value="6PGD_dom2"/>
</dbReference>
<dbReference type="InterPro" id="IPR013118">
    <property type="entry name" value="Mannitol_DH_C"/>
</dbReference>
<name>A0AAW4W615_9FIRM</name>
<evidence type="ECO:0000313" key="6">
    <source>
        <dbReference type="Proteomes" id="UP001298753"/>
    </source>
</evidence>
<comment type="caution">
    <text evidence="5">The sequence shown here is derived from an EMBL/GenBank/DDBJ whole genome shotgun (WGS) entry which is preliminary data.</text>
</comment>
<dbReference type="Pfam" id="PF01232">
    <property type="entry name" value="Mannitol_dh"/>
    <property type="match status" value="1"/>
</dbReference>
<dbReference type="Proteomes" id="UP001298753">
    <property type="component" value="Unassembled WGS sequence"/>
</dbReference>
<evidence type="ECO:0000256" key="2">
    <source>
        <dbReference type="ARBA" id="ARBA00048615"/>
    </source>
</evidence>
<dbReference type="GO" id="GO:0008926">
    <property type="term" value="F:mannitol-1-phosphate 5-dehydrogenase activity"/>
    <property type="evidence" value="ECO:0007669"/>
    <property type="project" value="UniProtKB-EC"/>
</dbReference>
<dbReference type="SUPFAM" id="SSF51735">
    <property type="entry name" value="NAD(P)-binding Rossmann-fold domains"/>
    <property type="match status" value="1"/>
</dbReference>
<keyword evidence="6" id="KW-1185">Reference proteome</keyword>
<dbReference type="SUPFAM" id="SSF48179">
    <property type="entry name" value="6-phosphogluconate dehydrogenase C-terminal domain-like"/>
    <property type="match status" value="1"/>
</dbReference>
<dbReference type="PANTHER" id="PTHR43362:SF1">
    <property type="entry name" value="MANNITOL DEHYDROGENASE 2-RELATED"/>
    <property type="match status" value="1"/>
</dbReference>
<dbReference type="Gene3D" id="3.40.50.720">
    <property type="entry name" value="NAD(P)-binding Rossmann-like Domain"/>
    <property type="match status" value="1"/>
</dbReference>
<evidence type="ECO:0000259" key="4">
    <source>
        <dbReference type="Pfam" id="PF08125"/>
    </source>
</evidence>
<dbReference type="Gene3D" id="1.10.1040.10">
    <property type="entry name" value="N-(1-d-carboxylethyl)-l-norvaline Dehydrogenase, domain 2"/>
    <property type="match status" value="1"/>
</dbReference>
<dbReference type="EMBL" id="JAJEPX010000011">
    <property type="protein sequence ID" value="MCC2176550.1"/>
    <property type="molecule type" value="Genomic_DNA"/>
</dbReference>
<sequence length="540" mass="60842">MKLTKESIKHNVAWKGYRLPQYDIDAVRENTHKAPTWLHFGAGNLFRAFPAVLAQRLLTAGLSDTGIICCDGYDEELIDRCYRACDHLSLVVTLYSNGTINKEVVASVTESLKLSEDMLRLKDIFLAPSLQMISFTLTEKGYIIQDDTREFLPDYKHDRENGPEGCQSFFGKLTALCLERCRAGLSPLALVSLDNCSDNGTRLERAVRHMARAWQRGGFITEDEYYFLLKKNTFPLSMIDKITPHPDNRIADKLAADGLENAKPFVTEKGTHAAVYVNSESPHYLLIENAFPNGHPALEQCGVIITRRDIVEKSAMMKVSTCMNPMDTALGVFGCMLGYTRISDEMKDTELVNLITRLSEQEAMPMVADPGVIDPEAFLHEVLGERYPNPFLQDSPQRTATDTSRKIAPRFGTTLYAYYNSMLPAHRATRLIYIPLVLAGWLRYLEGVDDNGSEFTLSPDANIEHVRALMGNPKLGDDVSEAQLYPLLANRYYFGVNLFEIGVGETVVRMFGEMNRGPHAVRETLQKYCGEEQEQEWIFS</sequence>
<dbReference type="InterPro" id="IPR013131">
    <property type="entry name" value="Mannitol_DH_N"/>
</dbReference>
<dbReference type="GeneID" id="98660647"/>
<accession>A0AAW4W615</accession>
<dbReference type="InterPro" id="IPR036291">
    <property type="entry name" value="NAD(P)-bd_dom_sf"/>
</dbReference>
<dbReference type="Pfam" id="PF08125">
    <property type="entry name" value="Mannitol_dh_C"/>
    <property type="match status" value="1"/>
</dbReference>
<dbReference type="InterPro" id="IPR008927">
    <property type="entry name" value="6-PGluconate_DH-like_C_sf"/>
</dbReference>
<feature type="domain" description="Mannitol dehydrogenase N-terminal" evidence="3">
    <location>
        <begin position="38"/>
        <end position="297"/>
    </location>
</feature>
<evidence type="ECO:0000259" key="3">
    <source>
        <dbReference type="Pfam" id="PF01232"/>
    </source>
</evidence>
<dbReference type="PANTHER" id="PTHR43362">
    <property type="entry name" value="MANNITOL DEHYDROGENASE DSF1-RELATED"/>
    <property type="match status" value="1"/>
</dbReference>
<evidence type="ECO:0000256" key="1">
    <source>
        <dbReference type="ARBA" id="ARBA00023002"/>
    </source>
</evidence>
<proteinExistence type="predicted"/>
<keyword evidence="1" id="KW-0560">Oxidoreductase</keyword>